<feature type="compositionally biased region" description="Basic and acidic residues" evidence="6">
    <location>
        <begin position="468"/>
        <end position="478"/>
    </location>
</feature>
<dbReference type="GO" id="GO:0005739">
    <property type="term" value="C:mitochondrion"/>
    <property type="evidence" value="ECO:0007669"/>
    <property type="project" value="TreeGrafter"/>
</dbReference>
<organism evidence="9 10">
    <name type="scientific">Monascus purpureus</name>
    <name type="common">Red mold</name>
    <name type="synonym">Monascus anka</name>
    <dbReference type="NCBI Taxonomy" id="5098"/>
    <lineage>
        <taxon>Eukaryota</taxon>
        <taxon>Fungi</taxon>
        <taxon>Dikarya</taxon>
        <taxon>Ascomycota</taxon>
        <taxon>Pezizomycotina</taxon>
        <taxon>Eurotiomycetes</taxon>
        <taxon>Eurotiomycetidae</taxon>
        <taxon>Eurotiales</taxon>
        <taxon>Aspergillaceae</taxon>
        <taxon>Monascus</taxon>
    </lineage>
</organism>
<evidence type="ECO:0000256" key="2">
    <source>
        <dbReference type="ARBA" id="ARBA00006582"/>
    </source>
</evidence>
<feature type="compositionally biased region" description="Polar residues" evidence="6">
    <location>
        <begin position="27"/>
        <end position="51"/>
    </location>
</feature>
<dbReference type="GO" id="GO:0140268">
    <property type="term" value="C:endoplasmic reticulum-plasma membrane contact site"/>
    <property type="evidence" value="ECO:0007669"/>
    <property type="project" value="TreeGrafter"/>
</dbReference>
<gene>
    <name evidence="9" type="ORF">MPDQ_002154</name>
</gene>
<feature type="compositionally biased region" description="Basic and acidic residues" evidence="6">
    <location>
        <begin position="513"/>
        <end position="539"/>
    </location>
</feature>
<feature type="region of interest" description="Disordered" evidence="6">
    <location>
        <begin position="1244"/>
        <end position="1268"/>
    </location>
</feature>
<feature type="compositionally biased region" description="Polar residues" evidence="6">
    <location>
        <begin position="245"/>
        <end position="288"/>
    </location>
</feature>
<keyword evidence="4 7" id="KW-1133">Transmembrane helix</keyword>
<name>A0A507QQF9_MONPU</name>
<dbReference type="Pfam" id="PF16016">
    <property type="entry name" value="VASt"/>
    <property type="match status" value="1"/>
</dbReference>
<feature type="region of interest" description="Disordered" evidence="6">
    <location>
        <begin position="1"/>
        <end position="487"/>
    </location>
</feature>
<feature type="compositionally biased region" description="Acidic residues" evidence="6">
    <location>
        <begin position="786"/>
        <end position="806"/>
    </location>
</feature>
<feature type="compositionally biased region" description="Low complexity" evidence="6">
    <location>
        <begin position="1256"/>
        <end position="1268"/>
    </location>
</feature>
<evidence type="ECO:0000256" key="5">
    <source>
        <dbReference type="ARBA" id="ARBA00023136"/>
    </source>
</evidence>
<dbReference type="SMART" id="SM00568">
    <property type="entry name" value="GRAM"/>
    <property type="match status" value="1"/>
</dbReference>
<dbReference type="Pfam" id="PF02893">
    <property type="entry name" value="GRAM"/>
    <property type="match status" value="1"/>
</dbReference>
<comment type="similarity">
    <text evidence="2">Belongs to the YSP2 family.</text>
</comment>
<comment type="caution">
    <text evidence="9">The sequence shown here is derived from an EMBL/GenBank/DDBJ whole genome shotgun (WGS) entry which is preliminary data.</text>
</comment>
<dbReference type="GO" id="GO:0120015">
    <property type="term" value="F:sterol transfer activity"/>
    <property type="evidence" value="ECO:0007669"/>
    <property type="project" value="TreeGrafter"/>
</dbReference>
<feature type="compositionally biased region" description="Low complexity" evidence="6">
    <location>
        <begin position="375"/>
        <end position="395"/>
    </location>
</feature>
<feature type="compositionally biased region" description="Basic and acidic residues" evidence="6">
    <location>
        <begin position="813"/>
        <end position="826"/>
    </location>
</feature>
<feature type="compositionally biased region" description="Basic and acidic residues" evidence="6">
    <location>
        <begin position="776"/>
        <end position="785"/>
    </location>
</feature>
<dbReference type="InterPro" id="IPR004182">
    <property type="entry name" value="GRAM"/>
</dbReference>
<dbReference type="GO" id="GO:0032366">
    <property type="term" value="P:intracellular sterol transport"/>
    <property type="evidence" value="ECO:0007669"/>
    <property type="project" value="TreeGrafter"/>
</dbReference>
<dbReference type="InterPro" id="IPR031968">
    <property type="entry name" value="VASt"/>
</dbReference>
<feature type="region of interest" description="Disordered" evidence="6">
    <location>
        <begin position="767"/>
        <end position="881"/>
    </location>
</feature>
<evidence type="ECO:0000256" key="3">
    <source>
        <dbReference type="ARBA" id="ARBA00022692"/>
    </source>
</evidence>
<feature type="compositionally biased region" description="Basic residues" evidence="6">
    <location>
        <begin position="82"/>
        <end position="91"/>
    </location>
</feature>
<protein>
    <recommendedName>
        <fullName evidence="8">VASt domain-containing protein</fullName>
    </recommendedName>
</protein>
<dbReference type="GO" id="GO:0032541">
    <property type="term" value="C:cortical endoplasmic reticulum"/>
    <property type="evidence" value="ECO:0007669"/>
    <property type="project" value="TreeGrafter"/>
</dbReference>
<evidence type="ECO:0000256" key="1">
    <source>
        <dbReference type="ARBA" id="ARBA00004167"/>
    </source>
</evidence>
<dbReference type="CDD" id="cd13220">
    <property type="entry name" value="PH-GRAM_GRAMDC"/>
    <property type="match status" value="1"/>
</dbReference>
<feature type="compositionally biased region" description="Polar residues" evidence="6">
    <location>
        <begin position="542"/>
        <end position="559"/>
    </location>
</feature>
<keyword evidence="3 7" id="KW-0812">Transmembrane</keyword>
<dbReference type="AlphaFoldDB" id="A0A507QQF9"/>
<evidence type="ECO:0000256" key="6">
    <source>
        <dbReference type="SAM" id="MobiDB-lite"/>
    </source>
</evidence>
<evidence type="ECO:0000256" key="4">
    <source>
        <dbReference type="ARBA" id="ARBA00022989"/>
    </source>
</evidence>
<dbReference type="Gene3D" id="2.30.29.30">
    <property type="entry name" value="Pleckstrin-homology domain (PH domain)/Phosphotyrosine-binding domain (PTB)"/>
    <property type="match status" value="1"/>
</dbReference>
<feature type="domain" description="VASt" evidence="8">
    <location>
        <begin position="883"/>
        <end position="1055"/>
    </location>
</feature>
<dbReference type="PROSITE" id="PS51778">
    <property type="entry name" value="VAST"/>
    <property type="match status" value="1"/>
</dbReference>
<keyword evidence="5 7" id="KW-0472">Membrane</keyword>
<feature type="compositionally biased region" description="Polar residues" evidence="6">
    <location>
        <begin position="827"/>
        <end position="846"/>
    </location>
</feature>
<feature type="compositionally biased region" description="Low complexity" evidence="6">
    <location>
        <begin position="316"/>
        <end position="327"/>
    </location>
</feature>
<feature type="compositionally biased region" description="Basic residues" evidence="6">
    <location>
        <begin position="229"/>
        <end position="240"/>
    </location>
</feature>
<feature type="region of interest" description="Disordered" evidence="6">
    <location>
        <begin position="1051"/>
        <end position="1071"/>
    </location>
</feature>
<evidence type="ECO:0000313" key="10">
    <source>
        <dbReference type="Proteomes" id="UP000319663"/>
    </source>
</evidence>
<evidence type="ECO:0000256" key="7">
    <source>
        <dbReference type="SAM" id="Phobius"/>
    </source>
</evidence>
<feature type="compositionally biased region" description="Basic residues" evidence="6">
    <location>
        <begin position="1056"/>
        <end position="1069"/>
    </location>
</feature>
<dbReference type="InterPro" id="IPR051482">
    <property type="entry name" value="Cholesterol_transport"/>
</dbReference>
<dbReference type="STRING" id="5098.A0A507QQF9"/>
<comment type="subcellular location">
    <subcellularLocation>
        <location evidence="1">Membrane</location>
        <topology evidence="1">Single-pass membrane protein</topology>
    </subcellularLocation>
</comment>
<dbReference type="GO" id="GO:0005789">
    <property type="term" value="C:endoplasmic reticulum membrane"/>
    <property type="evidence" value="ECO:0007669"/>
    <property type="project" value="TreeGrafter"/>
</dbReference>
<evidence type="ECO:0000313" key="9">
    <source>
        <dbReference type="EMBL" id="TQB69217.1"/>
    </source>
</evidence>
<feature type="compositionally biased region" description="Polar residues" evidence="6">
    <location>
        <begin position="166"/>
        <end position="182"/>
    </location>
</feature>
<feature type="region of interest" description="Disordered" evidence="6">
    <location>
        <begin position="1191"/>
        <end position="1213"/>
    </location>
</feature>
<sequence>MSDAASHEVLPATLAPHLKLPRRFSHSRSQSVDLESMGSGSVANTRSSIDSGSDKPRSQTGDGADNAPKSHHSGLSKLLAGSRRRRRKKEKLRRDDGRSSTGLSSENGRDLRTSHSTESPDGNSVAASSFNDNQSGEENEIGTLLTDDSEPDLSPPIHTGEPDSRFYTTSTPVINVPPNESNNSDKVDADVESAASGPSADGLDAPSKFARTVTEPNPGLSVPDDNSSKKRRNVSPRRRLREAFGSSNDKLQTSTSPGASKNDLANLSNGSKNSLTSKRSMTFSNSVTRMPPPIITDHMRTTFPELPKDDDPLRTPPLTAVPLTTVTPPSPGDRNPPSAVEPTGSSQPGKQPNPQIPGIVVSNSGNMISHRRVRSASAASHKPSKLSSSISALSPTVEESKTPGSRTSGNQPSGFFSTVLSAAQNAATSISSTLNSQSRSRTISQAVLSKADDVPADNGAEYPGGESGENKPSERKPSAVDTLGTGDLNFSQLDLDFPPGVISTNEGVVITKPDAHLEKRKNTTAEQRDEEAAKREDRNAAQAVSTAYEKQNEDSSSTYAEDGAELQSSVSKDAASDRTPGGSIINGESGALGKRSDSVRSRLTQRHRRSSAATTSTVGAIGAGAIAMGIAGANTSVPRLTGFAIASKKRNRDFHQLFRSVPEDDYLIEDYSCALQREIILTGRIYISEGHICFSSNILGWVTNLVISFDEIVAIEKETTAMIFANAIAIQTLHARHTFRSLLSRESTYDLMVNIWKINHPAIQSSVNGTRVDQGTGDKTEKTDGIEGDDDSVEDEIYDEDEDDNNADGFFDADDRSTHGSDRSVSTRDTSPESANATAMPLSSANGDLKTGDKSAAAGGPDANFPGPATHAPTEYTDPAGRYERVVKEDIVPAPLGKVYSLIFGAESAGFMSKFMAENQKCTELQWESDKKGLTNEAKQRQYQYIKPLPGSIGPRQTKCISTETLDFFDLDKAVLVTLSTQTPDVPSGNVFSTKTKYLLTWAPGNQTRLVMSCVIEWTGKSWFKGPIEKHAYEGQGSFGNELVKSLKGAVVSRGRTSKPGKGKGRRKKDNAAIQEAAAASAAAAAVASAEKAASWGPLEPFYRLLSPLFDLLRPLVASNIGILIIAALLAFAFFRGRSPSPDVGYPGWTVPQRLAAYEDLWQREENELWNWLEDRVGLDGMSYPAIHQATDSKTRQNQFRRKTHGKKDVASRLSEEKMSNREMAYAIRTTRERLDILEEVLSKQEPALDVDGHQSTGDTSRGTRSTS</sequence>
<reference evidence="9 10" key="1">
    <citation type="submission" date="2019-06" db="EMBL/GenBank/DDBJ databases">
        <title>Wine fermentation using esterase from Monascus purpureus.</title>
        <authorList>
            <person name="Geng C."/>
            <person name="Zhang Y."/>
        </authorList>
    </citation>
    <scope>NUCLEOTIDE SEQUENCE [LARGE SCALE GENOMIC DNA]</scope>
    <source>
        <strain evidence="9">HQ1</strain>
    </source>
</reference>
<feature type="compositionally biased region" description="Polar residues" evidence="6">
    <location>
        <begin position="343"/>
        <end position="353"/>
    </location>
</feature>
<dbReference type="GO" id="GO:0005886">
    <property type="term" value="C:plasma membrane"/>
    <property type="evidence" value="ECO:0007669"/>
    <property type="project" value="TreeGrafter"/>
</dbReference>
<dbReference type="EMBL" id="VIFY01000165">
    <property type="protein sequence ID" value="TQB69217.1"/>
    <property type="molecule type" value="Genomic_DNA"/>
</dbReference>
<feature type="region of interest" description="Disordered" evidence="6">
    <location>
        <begin position="513"/>
        <end position="615"/>
    </location>
</feature>
<evidence type="ECO:0000259" key="8">
    <source>
        <dbReference type="PROSITE" id="PS51778"/>
    </source>
</evidence>
<dbReference type="GO" id="GO:0032934">
    <property type="term" value="F:sterol binding"/>
    <property type="evidence" value="ECO:0007669"/>
    <property type="project" value="TreeGrafter"/>
</dbReference>
<feature type="transmembrane region" description="Helical" evidence="7">
    <location>
        <begin position="1112"/>
        <end position="1135"/>
    </location>
</feature>
<dbReference type="PANTHER" id="PTHR23319:SF4">
    <property type="entry name" value="GRAM DOMAIN CONTAINING 1B, ISOFORM E"/>
    <property type="match status" value="1"/>
</dbReference>
<feature type="compositionally biased region" description="Polar residues" evidence="6">
    <location>
        <begin position="116"/>
        <end position="134"/>
    </location>
</feature>
<keyword evidence="10" id="KW-1185">Reference proteome</keyword>
<dbReference type="Proteomes" id="UP000319663">
    <property type="component" value="Unassembled WGS sequence"/>
</dbReference>
<dbReference type="InterPro" id="IPR011993">
    <property type="entry name" value="PH-like_dom_sf"/>
</dbReference>
<accession>A0A507QQF9</accession>
<dbReference type="OrthoDB" id="2162691at2759"/>
<feature type="compositionally biased region" description="Polar residues" evidence="6">
    <location>
        <begin position="402"/>
        <end position="447"/>
    </location>
</feature>
<dbReference type="PANTHER" id="PTHR23319">
    <property type="entry name" value="GRAM DOMAIN CONTAINING 1B, ISOFORM E"/>
    <property type="match status" value="1"/>
</dbReference>
<proteinExistence type="inferred from homology"/>